<evidence type="ECO:0000313" key="13">
    <source>
        <dbReference type="Proteomes" id="UP000243002"/>
    </source>
</evidence>
<dbReference type="SUPFAM" id="SSF90123">
    <property type="entry name" value="ABC transporter transmembrane region"/>
    <property type="match status" value="1"/>
</dbReference>
<evidence type="ECO:0000256" key="9">
    <source>
        <dbReference type="SAM" id="Phobius"/>
    </source>
</evidence>
<keyword evidence="4 9" id="KW-0812">Transmembrane</keyword>
<dbReference type="Proteomes" id="UP000243002">
    <property type="component" value="Unassembled WGS sequence"/>
</dbReference>
<dbReference type="PANTHER" id="PTHR43394">
    <property type="entry name" value="ATP-DEPENDENT PERMEASE MDL1, MITOCHONDRIAL"/>
    <property type="match status" value="1"/>
</dbReference>
<feature type="domain" description="ABC transmembrane type-1" evidence="11">
    <location>
        <begin position="21"/>
        <end position="303"/>
    </location>
</feature>
<feature type="transmembrane region" description="Helical" evidence="9">
    <location>
        <begin position="244"/>
        <end position="265"/>
    </location>
</feature>
<dbReference type="PROSITE" id="PS50929">
    <property type="entry name" value="ABC_TM1F"/>
    <property type="match status" value="1"/>
</dbReference>
<keyword evidence="8 9" id="KW-0472">Membrane</keyword>
<dbReference type="GO" id="GO:0005524">
    <property type="term" value="F:ATP binding"/>
    <property type="evidence" value="ECO:0007669"/>
    <property type="project" value="UniProtKB-KW"/>
</dbReference>
<dbReference type="InterPro" id="IPR039421">
    <property type="entry name" value="Type_1_exporter"/>
</dbReference>
<evidence type="ECO:0000256" key="1">
    <source>
        <dbReference type="ARBA" id="ARBA00004651"/>
    </source>
</evidence>
<dbReference type="OrthoDB" id="544620at2"/>
<name>A0A2P7N0B4_9CYAN</name>
<evidence type="ECO:0000313" key="12">
    <source>
        <dbReference type="EMBL" id="PSJ06902.1"/>
    </source>
</evidence>
<comment type="subcellular location">
    <subcellularLocation>
        <location evidence="1">Cell membrane</location>
        <topology evidence="1">Multi-pass membrane protein</topology>
    </subcellularLocation>
</comment>
<evidence type="ECO:0000256" key="4">
    <source>
        <dbReference type="ARBA" id="ARBA00022692"/>
    </source>
</evidence>
<comment type="caution">
    <text evidence="12">The sequence shown here is derived from an EMBL/GenBank/DDBJ whole genome shotgun (WGS) entry which is preliminary data.</text>
</comment>
<keyword evidence="2" id="KW-0813">Transport</keyword>
<dbReference type="EMBL" id="PXXO01000002">
    <property type="protein sequence ID" value="PSJ06902.1"/>
    <property type="molecule type" value="Genomic_DNA"/>
</dbReference>
<keyword evidence="7 9" id="KW-1133">Transmembrane helix</keyword>
<evidence type="ECO:0000256" key="6">
    <source>
        <dbReference type="ARBA" id="ARBA00022840"/>
    </source>
</evidence>
<keyword evidence="5" id="KW-0547">Nucleotide-binding</keyword>
<dbReference type="PROSITE" id="PS50893">
    <property type="entry name" value="ABC_TRANSPORTER_2"/>
    <property type="match status" value="1"/>
</dbReference>
<dbReference type="InterPro" id="IPR036640">
    <property type="entry name" value="ABC1_TM_sf"/>
</dbReference>
<proteinExistence type="predicted"/>
<evidence type="ECO:0008006" key="14">
    <source>
        <dbReference type="Google" id="ProtNLM"/>
    </source>
</evidence>
<gene>
    <name evidence="12" type="ORF">C7K55_02785</name>
</gene>
<dbReference type="Pfam" id="PF00005">
    <property type="entry name" value="ABC_tran"/>
    <property type="match status" value="1"/>
</dbReference>
<feature type="domain" description="ABC transporter" evidence="10">
    <location>
        <begin position="338"/>
        <end position="582"/>
    </location>
</feature>
<dbReference type="Gene3D" id="1.20.1560.10">
    <property type="entry name" value="ABC transporter type 1, transmembrane domain"/>
    <property type="match status" value="1"/>
</dbReference>
<dbReference type="InterPro" id="IPR027417">
    <property type="entry name" value="P-loop_NTPase"/>
</dbReference>
<feature type="transmembrane region" description="Helical" evidence="9">
    <location>
        <begin position="131"/>
        <end position="153"/>
    </location>
</feature>
<dbReference type="GO" id="GO:0015421">
    <property type="term" value="F:ABC-type oligopeptide transporter activity"/>
    <property type="evidence" value="ECO:0007669"/>
    <property type="project" value="TreeGrafter"/>
</dbReference>
<evidence type="ECO:0000259" key="11">
    <source>
        <dbReference type="PROSITE" id="PS50929"/>
    </source>
</evidence>
<evidence type="ECO:0000256" key="2">
    <source>
        <dbReference type="ARBA" id="ARBA00022448"/>
    </source>
</evidence>
<dbReference type="InterPro" id="IPR003593">
    <property type="entry name" value="AAA+_ATPase"/>
</dbReference>
<dbReference type="Pfam" id="PF00664">
    <property type="entry name" value="ABC_membrane"/>
    <property type="match status" value="1"/>
</dbReference>
<accession>A0A2P7N0B4</accession>
<keyword evidence="3" id="KW-1003">Cell membrane</keyword>
<dbReference type="RefSeq" id="WP_106501874.1">
    <property type="nucleotide sequence ID" value="NZ_PXXO01000002.1"/>
</dbReference>
<reference evidence="12 13" key="1">
    <citation type="journal article" date="2018" name="Environ. Microbiol.">
        <title>Ecological and genomic features of two widespread freshwater picocyanobacteria.</title>
        <authorList>
            <person name="Cabello-Yeves P.J."/>
            <person name="Picazo A."/>
            <person name="Camacho A."/>
            <person name="Callieri C."/>
            <person name="Rosselli R."/>
            <person name="Roda-Garcia J.J."/>
            <person name="Coutinho F.H."/>
            <person name="Rodriguez-Valera F."/>
        </authorList>
    </citation>
    <scope>NUCLEOTIDE SEQUENCE [LARGE SCALE GENOMIC DNA]</scope>
    <source>
        <strain evidence="12 13">Tous</strain>
    </source>
</reference>
<dbReference type="GO" id="GO:0016887">
    <property type="term" value="F:ATP hydrolysis activity"/>
    <property type="evidence" value="ECO:0007669"/>
    <property type="project" value="InterPro"/>
</dbReference>
<organism evidence="12 13">
    <name type="scientific">Cyanobium usitatum str. Tous</name>
    <dbReference type="NCBI Taxonomy" id="2116684"/>
    <lineage>
        <taxon>Bacteria</taxon>
        <taxon>Bacillati</taxon>
        <taxon>Cyanobacteriota</taxon>
        <taxon>Cyanophyceae</taxon>
        <taxon>Synechococcales</taxon>
        <taxon>Prochlorococcaceae</taxon>
        <taxon>Cyanobium</taxon>
    </lineage>
</organism>
<evidence type="ECO:0000259" key="10">
    <source>
        <dbReference type="PROSITE" id="PS50893"/>
    </source>
</evidence>
<protein>
    <recommendedName>
        <fullName evidence="14">ABC transporter ATP-binding protein</fullName>
    </recommendedName>
</protein>
<dbReference type="GO" id="GO:0005886">
    <property type="term" value="C:plasma membrane"/>
    <property type="evidence" value="ECO:0007669"/>
    <property type="project" value="UniProtKB-SubCell"/>
</dbReference>
<dbReference type="InterPro" id="IPR011527">
    <property type="entry name" value="ABC1_TM_dom"/>
</dbReference>
<sequence>MGAIRLDLIRRYLRPHRKVVLIGVAALVVVNLLSVSIPLLVRRVIDDLQDGFALQDVLAQAALIVALATVMGAVRLYSRMLVFGVGRQVEAELKQQIFDHLLKQEPGWVQTTGSGEVISRATSDVENVRRLLGFAVLSLTNTVLAYALTLPAMLSIDGWLTLAAVGLYPLMLMVVRLFGGRMMRQQRRQQEALASLSDLIQEDLSGISAIKIYGQESTEQTAFAGRNRIYRDAALNLARTRSTLFPLLEGISSISLLLLLALGSGQLESGRLSIGDLVALILFVERLVFPTALLGFTLNTFQTGQVSLERVEELLRRRPLIVSSASPTPPAKPGRGAVEARGLTVRYPNAPRPALVDVSFELHPGELVAVVGPVGCGKTTLARALGRMVELDPGQLWLDGVDITALDLAELRGQVGLVPQEGYLFTASLADNLRYGEPDAPFERVEAAARQARLEGDIKGFPDGYQTLVGERGITLSGGQRQRTALGRALLVRTPLLVLDDALASVDNTTAAEILRTIRSEQANAQSNDQGLGRTVLMISHQLSAAAACDRVLVLEEGRLVQQGHHSELVAERGTYRRLWDREQATEQLRAAG</sequence>
<feature type="transmembrane region" description="Helical" evidence="9">
    <location>
        <begin position="20"/>
        <end position="45"/>
    </location>
</feature>
<evidence type="ECO:0000256" key="3">
    <source>
        <dbReference type="ARBA" id="ARBA00022475"/>
    </source>
</evidence>
<evidence type="ECO:0000256" key="7">
    <source>
        <dbReference type="ARBA" id="ARBA00022989"/>
    </source>
</evidence>
<dbReference type="FunFam" id="3.40.50.300:FF:000221">
    <property type="entry name" value="Multidrug ABC transporter ATP-binding protein"/>
    <property type="match status" value="1"/>
</dbReference>
<evidence type="ECO:0000256" key="5">
    <source>
        <dbReference type="ARBA" id="ARBA00022741"/>
    </source>
</evidence>
<dbReference type="SUPFAM" id="SSF52540">
    <property type="entry name" value="P-loop containing nucleoside triphosphate hydrolases"/>
    <property type="match status" value="1"/>
</dbReference>
<keyword evidence="13" id="KW-1185">Reference proteome</keyword>
<dbReference type="CDD" id="cd18541">
    <property type="entry name" value="ABC_6TM_TmrB_like"/>
    <property type="match status" value="1"/>
</dbReference>
<feature type="transmembrane region" description="Helical" evidence="9">
    <location>
        <begin position="159"/>
        <end position="179"/>
    </location>
</feature>
<feature type="transmembrane region" description="Helical" evidence="9">
    <location>
        <begin position="57"/>
        <end position="77"/>
    </location>
</feature>
<dbReference type="PANTHER" id="PTHR43394:SF1">
    <property type="entry name" value="ATP-BINDING CASSETTE SUB-FAMILY B MEMBER 10, MITOCHONDRIAL"/>
    <property type="match status" value="1"/>
</dbReference>
<keyword evidence="6" id="KW-0067">ATP-binding</keyword>
<evidence type="ECO:0000256" key="8">
    <source>
        <dbReference type="ARBA" id="ARBA00023136"/>
    </source>
</evidence>
<dbReference type="InterPro" id="IPR003439">
    <property type="entry name" value="ABC_transporter-like_ATP-bd"/>
</dbReference>
<dbReference type="Gene3D" id="3.40.50.300">
    <property type="entry name" value="P-loop containing nucleotide triphosphate hydrolases"/>
    <property type="match status" value="1"/>
</dbReference>
<dbReference type="AlphaFoldDB" id="A0A2P7N0B4"/>
<dbReference type="SMART" id="SM00382">
    <property type="entry name" value="AAA"/>
    <property type="match status" value="1"/>
</dbReference>